<dbReference type="SMART" id="SM00220">
    <property type="entry name" value="S_TKc"/>
    <property type="match status" value="1"/>
</dbReference>
<dbReference type="FunFam" id="3.30.200.20:FF:000358">
    <property type="entry name" value="Tau tubulin kinase 2b"/>
    <property type="match status" value="1"/>
</dbReference>
<dbReference type="RefSeq" id="XP_066923148.1">
    <property type="nucleotide sequence ID" value="XM_067067047.1"/>
</dbReference>
<feature type="binding site" evidence="7">
    <location>
        <position position="51"/>
    </location>
    <ligand>
        <name>ATP</name>
        <dbReference type="ChEBI" id="CHEBI:30616"/>
    </ligand>
</feature>
<feature type="region of interest" description="Disordered" evidence="8">
    <location>
        <begin position="1166"/>
        <end position="1267"/>
    </location>
</feature>
<evidence type="ECO:0000256" key="4">
    <source>
        <dbReference type="ARBA" id="ARBA00022777"/>
    </source>
</evidence>
<feature type="region of interest" description="Disordered" evidence="8">
    <location>
        <begin position="407"/>
        <end position="529"/>
    </location>
</feature>
<feature type="compositionally biased region" description="Basic and acidic residues" evidence="8">
    <location>
        <begin position="519"/>
        <end position="529"/>
    </location>
</feature>
<dbReference type="OrthoDB" id="5979581at2759"/>
<evidence type="ECO:0000259" key="9">
    <source>
        <dbReference type="PROSITE" id="PS50011"/>
    </source>
</evidence>
<keyword evidence="5 7" id="KW-0067">ATP-binding</keyword>
<keyword evidence="4" id="KW-0418">Kinase</keyword>
<evidence type="ECO:0000313" key="11">
    <source>
        <dbReference type="Proteomes" id="UP000594262"/>
    </source>
</evidence>
<dbReference type="Gene3D" id="1.10.510.10">
    <property type="entry name" value="Transferase(Phosphotransferase) domain 1"/>
    <property type="match status" value="1"/>
</dbReference>
<dbReference type="InterPro" id="IPR047916">
    <property type="entry name" value="TTBK_Asator-like_STKc"/>
</dbReference>
<dbReference type="PROSITE" id="PS50011">
    <property type="entry name" value="PROTEIN_KINASE_DOM"/>
    <property type="match status" value="1"/>
</dbReference>
<dbReference type="InterPro" id="IPR011009">
    <property type="entry name" value="Kinase-like_dom_sf"/>
</dbReference>
<feature type="domain" description="Protein kinase" evidence="9">
    <location>
        <begin position="22"/>
        <end position="286"/>
    </location>
</feature>
<dbReference type="EnsemblMetazoa" id="CLYHEMT004080.1">
    <property type="protein sequence ID" value="CLYHEMP004080.1"/>
    <property type="gene ID" value="CLYHEMG004080"/>
</dbReference>
<feature type="region of interest" description="Disordered" evidence="8">
    <location>
        <begin position="777"/>
        <end position="852"/>
    </location>
</feature>
<dbReference type="PANTHER" id="PTHR11909">
    <property type="entry name" value="CASEIN KINASE-RELATED"/>
    <property type="match status" value="1"/>
</dbReference>
<evidence type="ECO:0000256" key="7">
    <source>
        <dbReference type="PROSITE-ProRule" id="PRU10141"/>
    </source>
</evidence>
<accession>A0A7M5UT54</accession>
<name>A0A7M5UT54_9CNID</name>
<evidence type="ECO:0000256" key="6">
    <source>
        <dbReference type="ARBA" id="ARBA00061588"/>
    </source>
</evidence>
<dbReference type="Pfam" id="PF00069">
    <property type="entry name" value="Pkinase"/>
    <property type="match status" value="1"/>
</dbReference>
<feature type="compositionally biased region" description="Basic and acidic residues" evidence="8">
    <location>
        <begin position="488"/>
        <end position="511"/>
    </location>
</feature>
<dbReference type="GO" id="GO:0015630">
    <property type="term" value="C:microtubule cytoskeleton"/>
    <property type="evidence" value="ECO:0007669"/>
    <property type="project" value="UniProtKB-ARBA"/>
</dbReference>
<dbReference type="CDD" id="cd14017">
    <property type="entry name" value="STKc_TTBK"/>
    <property type="match status" value="1"/>
</dbReference>
<evidence type="ECO:0000256" key="8">
    <source>
        <dbReference type="SAM" id="MobiDB-lite"/>
    </source>
</evidence>
<dbReference type="PROSITE" id="PS00107">
    <property type="entry name" value="PROTEIN_KINASE_ATP"/>
    <property type="match status" value="1"/>
</dbReference>
<feature type="compositionally biased region" description="Basic and acidic residues" evidence="8">
    <location>
        <begin position="1215"/>
        <end position="1248"/>
    </location>
</feature>
<feature type="region of interest" description="Disordered" evidence="8">
    <location>
        <begin position="926"/>
        <end position="991"/>
    </location>
</feature>
<keyword evidence="2" id="KW-0808">Transferase</keyword>
<evidence type="ECO:0000256" key="1">
    <source>
        <dbReference type="ARBA" id="ARBA00022527"/>
    </source>
</evidence>
<feature type="compositionally biased region" description="Polar residues" evidence="8">
    <location>
        <begin position="979"/>
        <end position="988"/>
    </location>
</feature>
<reference evidence="10" key="1">
    <citation type="submission" date="2021-01" db="UniProtKB">
        <authorList>
            <consortium name="EnsemblMetazoa"/>
        </authorList>
    </citation>
    <scope>IDENTIFICATION</scope>
</reference>
<organism evidence="10 11">
    <name type="scientific">Clytia hemisphaerica</name>
    <dbReference type="NCBI Taxonomy" id="252671"/>
    <lineage>
        <taxon>Eukaryota</taxon>
        <taxon>Metazoa</taxon>
        <taxon>Cnidaria</taxon>
        <taxon>Hydrozoa</taxon>
        <taxon>Hydroidolina</taxon>
        <taxon>Leptothecata</taxon>
        <taxon>Obeliida</taxon>
        <taxon>Clytiidae</taxon>
        <taxon>Clytia</taxon>
    </lineage>
</organism>
<dbReference type="GO" id="GO:0005524">
    <property type="term" value="F:ATP binding"/>
    <property type="evidence" value="ECO:0007669"/>
    <property type="project" value="UniProtKB-UniRule"/>
</dbReference>
<comment type="similarity">
    <text evidence="6">Belongs to the protein kinase superfamily. CK1 Ser/Thr protein kinase family.</text>
</comment>
<keyword evidence="3 7" id="KW-0547">Nucleotide-binding</keyword>
<keyword evidence="1" id="KW-0723">Serine/threonine-protein kinase</keyword>
<dbReference type="GeneID" id="136810482"/>
<dbReference type="InterPro" id="IPR000719">
    <property type="entry name" value="Prot_kinase_dom"/>
</dbReference>
<sequence length="1285" mass="145044">MVASTDDTPDLLRIGEYVKQRWKIVKKVGGGGFGEIYQGHDTVTHEMVALKLESANTSKQVLKMEVAVLKKLQGRDHVCQFVACGRNDRFNYVVMSLVGQNLAELRRSQSRGAFSIGTMLRLGVQILNGIEAIHDCGFLHRDVKPSNFAMGNTKQTNRIVYMLDFGLARQYINNEGNVRAPRAVAGFRGTVRYAAITAHENKEMARRDDLWSVFYMLVEFAQGSLPWRKYKDKEEVGKFKKAYEHKQLLKHMPAEFKEFLDHIKALEYADKPDYDFLRQCCENALMKRGIRQTDPFDWEKSTVDGSLTTTTSSTSKYIATPQALKPDNALNNPSDLPRSNTVLAAGEFSLQYDEEDQQQGPINVQVPEGRQPEVINKKEASSTPVKLPKAFLQAMKENMLADARTKDFKPSAANHDKKNSKIPVLKGKLATKSQKQHDSGSTNHAGKVATQPTPKTEDCPNLEKRISPEILIENVDQNGPAEGVCKQTEVDSKNENNVEHSNDSKSKESSSRTKTSKTGKIDENNTKETNKKILIQKQLEEGPFFVPTKTEDEVFDPGNEMLVNLLGNIMENKNKKLSLNQEEIVDTADNPNCNVNEEPANIYNEEIKISADSPKRSNDESLQLKLPENLPKNSQVNIAEQNIPVKVTKKNEINIYHGEINKELNHVNDIPEVKVRTSNQIDVAVESKENVQDVRKRTSNHSDHTVESKIKDSKIENDKDLKTKATIEVKSDAKPSTNIHKSSSFSFLNANLLANIEDPIEPEHVIDANETSIKLLKLERNPSSEHSKNSSVSKSKEEEMVEKHSGESEVEDPSLEKPKLLPPTPTHKQDAKSHYNNDQTETDNNDLQKSDRLKIFQTPIEIGRKIEPAKHHEEIVDRDELEERDCALGTIYSDDKLTSGYSSHHENHQAKESFHNHHQPIVLDAKQDKRYSTDNLPQPSLEIRPGNPTPNLDDNLPSYYPRNNSLPPKYLPPTPSRAGPSNSVAKTNKTNKESRTVFNVLSNIVDDLKFRIQNKALRTRYGSSSDLTTTVERRSKKKKRMYRSLSMDCLDAPGGNDIGILRSSSSSNRIAGGASSSKMNKTFDLQSNYMDSCIDTKNRRKAEVLAEDSMDENSEGFRGEPHENKYVVEKTENIHYLEDAYTGENPSSGIVQDSFEELKVGPRFTDKEYSNESLDSPEFNTNETKKDRRGSKSSLAETFIKRKNSASNFFKKDKKKDNSPDYKAKNDKRRFDDIRMNADQSDRSEESSKAVVPQPPSGRRRGAKIEGRFRRYKMYAVRNPKGGGN</sequence>
<keyword evidence="11" id="KW-1185">Reference proteome</keyword>
<evidence type="ECO:0000256" key="2">
    <source>
        <dbReference type="ARBA" id="ARBA00022679"/>
    </source>
</evidence>
<feature type="compositionally biased region" description="Polar residues" evidence="8">
    <location>
        <begin position="1171"/>
        <end position="1182"/>
    </location>
</feature>
<feature type="compositionally biased region" description="Basic and acidic residues" evidence="8">
    <location>
        <begin position="407"/>
        <end position="419"/>
    </location>
</feature>
<feature type="compositionally biased region" description="Polar residues" evidence="8">
    <location>
        <begin position="439"/>
        <end position="454"/>
    </location>
</feature>
<dbReference type="GO" id="GO:0004674">
    <property type="term" value="F:protein serine/threonine kinase activity"/>
    <property type="evidence" value="ECO:0007669"/>
    <property type="project" value="UniProtKB-KW"/>
</dbReference>
<dbReference type="InterPro" id="IPR050235">
    <property type="entry name" value="CK1_Ser-Thr_kinase"/>
</dbReference>
<proteinExistence type="inferred from homology"/>
<feature type="region of interest" description="Disordered" evidence="8">
    <location>
        <begin position="692"/>
        <end position="713"/>
    </location>
</feature>
<protein>
    <recommendedName>
        <fullName evidence="9">Protein kinase domain-containing protein</fullName>
    </recommendedName>
</protein>
<dbReference type="InterPro" id="IPR017441">
    <property type="entry name" value="Protein_kinase_ATP_BS"/>
</dbReference>
<evidence type="ECO:0000256" key="5">
    <source>
        <dbReference type="ARBA" id="ARBA00022840"/>
    </source>
</evidence>
<dbReference type="SUPFAM" id="SSF56112">
    <property type="entry name" value="Protein kinase-like (PK-like)"/>
    <property type="match status" value="1"/>
</dbReference>
<dbReference type="FunFam" id="1.10.510.10:FF:000481">
    <property type="entry name" value="Asator, isoform D"/>
    <property type="match status" value="1"/>
</dbReference>
<evidence type="ECO:0000256" key="3">
    <source>
        <dbReference type="ARBA" id="ARBA00022741"/>
    </source>
</evidence>
<feature type="compositionally biased region" description="Basic and acidic residues" evidence="8">
    <location>
        <begin position="455"/>
        <end position="467"/>
    </location>
</feature>
<evidence type="ECO:0000313" key="10">
    <source>
        <dbReference type="EnsemblMetazoa" id="CLYHEMP004080.1"/>
    </source>
</evidence>
<feature type="compositionally biased region" description="Basic and acidic residues" evidence="8">
    <location>
        <begin position="777"/>
        <end position="807"/>
    </location>
</feature>
<dbReference type="Proteomes" id="UP000594262">
    <property type="component" value="Unplaced"/>
</dbReference>